<sequence length="144" mass="16041">MAAPLQARLLLWKDYLIRKRKPITLSGVAWATLVMLSLYVVRINVDNTEYPTCQFAARALPSAGLLNFLQSFICNVNNECNELDKFEEIPAYEKSSFSKLQRELSGVIEEPRALNAVGAMSHAARILSSLANVADNSLLLNITR</sequence>
<keyword evidence="1" id="KW-0812">Transmembrane</keyword>
<keyword evidence="1" id="KW-1133">Transmembrane helix</keyword>
<dbReference type="eggNOG" id="KOG0059">
    <property type="taxonomic scope" value="Eukaryota"/>
</dbReference>
<evidence type="ECO:0000313" key="2">
    <source>
        <dbReference type="EMBL" id="OWR42118.1"/>
    </source>
</evidence>
<evidence type="ECO:0000313" key="3">
    <source>
        <dbReference type="Proteomes" id="UP000007151"/>
    </source>
</evidence>
<keyword evidence="1" id="KW-0472">Membrane</keyword>
<organism evidence="2 3">
    <name type="scientific">Danaus plexippus plexippus</name>
    <dbReference type="NCBI Taxonomy" id="278856"/>
    <lineage>
        <taxon>Eukaryota</taxon>
        <taxon>Metazoa</taxon>
        <taxon>Ecdysozoa</taxon>
        <taxon>Arthropoda</taxon>
        <taxon>Hexapoda</taxon>
        <taxon>Insecta</taxon>
        <taxon>Pterygota</taxon>
        <taxon>Neoptera</taxon>
        <taxon>Endopterygota</taxon>
        <taxon>Lepidoptera</taxon>
        <taxon>Glossata</taxon>
        <taxon>Ditrysia</taxon>
        <taxon>Papilionoidea</taxon>
        <taxon>Nymphalidae</taxon>
        <taxon>Danainae</taxon>
        <taxon>Danaini</taxon>
        <taxon>Danaina</taxon>
        <taxon>Danaus</taxon>
        <taxon>Danaus</taxon>
    </lineage>
</organism>
<evidence type="ECO:0000256" key="1">
    <source>
        <dbReference type="SAM" id="Phobius"/>
    </source>
</evidence>
<name>A0A212EKX7_DANPL</name>
<accession>A0A212EKX7</accession>
<feature type="transmembrane region" description="Helical" evidence="1">
    <location>
        <begin position="23"/>
        <end position="41"/>
    </location>
</feature>
<dbReference type="Proteomes" id="UP000007151">
    <property type="component" value="Unassembled WGS sequence"/>
</dbReference>
<keyword evidence="2" id="KW-0547">Nucleotide-binding</keyword>
<dbReference type="KEGG" id="dpl:KGM_213318"/>
<dbReference type="InParanoid" id="A0A212EKX7"/>
<reference evidence="2 3" key="1">
    <citation type="journal article" date="2011" name="Cell">
        <title>The monarch butterfly genome yields insights into long-distance migration.</title>
        <authorList>
            <person name="Zhan S."/>
            <person name="Merlin C."/>
            <person name="Boore J.L."/>
            <person name="Reppert S.M."/>
        </authorList>
    </citation>
    <scope>NUCLEOTIDE SEQUENCE [LARGE SCALE GENOMIC DNA]</scope>
    <source>
        <strain evidence="2">F-2</strain>
    </source>
</reference>
<dbReference type="AlphaFoldDB" id="A0A212EKX7"/>
<gene>
    <name evidence="2" type="ORF">KGM_213318</name>
</gene>
<dbReference type="EMBL" id="AGBW02014194">
    <property type="protein sequence ID" value="OWR42118.1"/>
    <property type="molecule type" value="Genomic_DNA"/>
</dbReference>
<protein>
    <submittedName>
        <fullName evidence="2">ATP-binding cassette sub-family A</fullName>
    </submittedName>
</protein>
<dbReference type="GO" id="GO:0005524">
    <property type="term" value="F:ATP binding"/>
    <property type="evidence" value="ECO:0007669"/>
    <property type="project" value="UniProtKB-KW"/>
</dbReference>
<keyword evidence="3" id="KW-1185">Reference proteome</keyword>
<comment type="caution">
    <text evidence="2">The sequence shown here is derived from an EMBL/GenBank/DDBJ whole genome shotgun (WGS) entry which is preliminary data.</text>
</comment>
<keyword evidence="2" id="KW-0067">ATP-binding</keyword>
<proteinExistence type="predicted"/>